<dbReference type="Proteomes" id="UP000247569">
    <property type="component" value="Unassembled WGS sequence"/>
</dbReference>
<evidence type="ECO:0000313" key="4">
    <source>
        <dbReference type="Proteomes" id="UP000247569"/>
    </source>
</evidence>
<feature type="chain" id="PRO_5016416473" description="AB hydrolase-1 domain-containing protein" evidence="1">
    <location>
        <begin position="22"/>
        <end position="402"/>
    </location>
</feature>
<evidence type="ECO:0000313" key="3">
    <source>
        <dbReference type="EMBL" id="PXX68681.1"/>
    </source>
</evidence>
<dbReference type="EMBL" id="QJKF01000002">
    <property type="protein sequence ID" value="PXX68681.1"/>
    <property type="molecule type" value="Genomic_DNA"/>
</dbReference>
<gene>
    <name evidence="3" type="ORF">DFR70_102365</name>
</gene>
<dbReference type="Pfam" id="PF12697">
    <property type="entry name" value="Abhydrolase_6"/>
    <property type="match status" value="1"/>
</dbReference>
<dbReference type="PANTHER" id="PTHR34853:SF1">
    <property type="entry name" value="LIPASE 5"/>
    <property type="match status" value="1"/>
</dbReference>
<dbReference type="InterPro" id="IPR029058">
    <property type="entry name" value="AB_hydrolase_fold"/>
</dbReference>
<dbReference type="GO" id="GO:0004806">
    <property type="term" value="F:triacylglycerol lipase activity"/>
    <property type="evidence" value="ECO:0007669"/>
    <property type="project" value="InterPro"/>
</dbReference>
<dbReference type="PANTHER" id="PTHR34853">
    <property type="match status" value="1"/>
</dbReference>
<dbReference type="Gene3D" id="1.10.260.160">
    <property type="match status" value="1"/>
</dbReference>
<dbReference type="SUPFAM" id="SSF53474">
    <property type="entry name" value="alpha/beta-Hydrolases"/>
    <property type="match status" value="1"/>
</dbReference>
<dbReference type="InterPro" id="IPR000073">
    <property type="entry name" value="AB_hydrolase_1"/>
</dbReference>
<dbReference type="InterPro" id="IPR005152">
    <property type="entry name" value="Lipase_secreted"/>
</dbReference>
<comment type="caution">
    <text evidence="3">The sequence shown here is derived from an EMBL/GenBank/DDBJ whole genome shotgun (WGS) entry which is preliminary data.</text>
</comment>
<dbReference type="Gene3D" id="3.40.50.1820">
    <property type="entry name" value="alpha/beta hydrolase"/>
    <property type="match status" value="1"/>
</dbReference>
<dbReference type="PROSITE" id="PS51257">
    <property type="entry name" value="PROKAR_LIPOPROTEIN"/>
    <property type="match status" value="1"/>
</dbReference>
<accession>A0A318KVC2</accession>
<feature type="domain" description="AB hydrolase-1" evidence="2">
    <location>
        <begin position="136"/>
        <end position="356"/>
    </location>
</feature>
<evidence type="ECO:0000256" key="1">
    <source>
        <dbReference type="SAM" id="SignalP"/>
    </source>
</evidence>
<protein>
    <recommendedName>
        <fullName evidence="2">AB hydrolase-1 domain-containing protein</fullName>
    </recommendedName>
</protein>
<reference evidence="3 4" key="1">
    <citation type="submission" date="2018-05" db="EMBL/GenBank/DDBJ databases">
        <title>Genomic Encyclopedia of Type Strains, Phase IV (KMG-IV): sequencing the most valuable type-strain genomes for metagenomic binning, comparative biology and taxonomic classification.</title>
        <authorList>
            <person name="Goeker M."/>
        </authorList>
    </citation>
    <scope>NUCLEOTIDE SEQUENCE [LARGE SCALE GENOMIC DNA]</scope>
    <source>
        <strain evidence="3 4">DSM 44704</strain>
    </source>
</reference>
<keyword evidence="1" id="KW-0732">Signal</keyword>
<organism evidence="3 4">
    <name type="scientific">Nocardia tenerifensis</name>
    <dbReference type="NCBI Taxonomy" id="228006"/>
    <lineage>
        <taxon>Bacteria</taxon>
        <taxon>Bacillati</taxon>
        <taxon>Actinomycetota</taxon>
        <taxon>Actinomycetes</taxon>
        <taxon>Mycobacteriales</taxon>
        <taxon>Nocardiaceae</taxon>
        <taxon>Nocardia</taxon>
    </lineage>
</organism>
<dbReference type="AlphaFoldDB" id="A0A318KVC2"/>
<dbReference type="PIRSF" id="PIRSF029171">
    <property type="entry name" value="Esterase_LipA"/>
    <property type="match status" value="1"/>
</dbReference>
<name>A0A318KVC2_9NOCA</name>
<dbReference type="GO" id="GO:0016042">
    <property type="term" value="P:lipid catabolic process"/>
    <property type="evidence" value="ECO:0007669"/>
    <property type="project" value="InterPro"/>
</dbReference>
<evidence type="ECO:0000259" key="2">
    <source>
        <dbReference type="Pfam" id="PF12697"/>
    </source>
</evidence>
<keyword evidence="4" id="KW-1185">Reference proteome</keyword>
<dbReference type="RefSeq" id="WP_051187184.1">
    <property type="nucleotide sequence ID" value="NZ_QJKF01000002.1"/>
</dbReference>
<sequence length="402" mass="42572">MVRTRRFAVVGALVLLVGACASESGGGDTPAPGQGERGTVVSATPVAGMSVEETSAYLAEFDIPVRNGVDAYRVDYRTITAHGEPTTASGLVVLPRTDTARLRTVSFEHGTLVLKSDAPSVNNQGRPDQARTIMFAAAGYAAVAPDYLGLGDGPGSHPYTHAPTEVSASADLLFAAKSMAAQQYRELDRDVLVTGFSQGGHAAMAFGKALQADEVPGFGLAALAPVSGPYALRDVETPAGLDGRVAPGPAVFYFAYWLTAMNRIYHLYDNPAEAFQEPYADKIEGLFDGTRNELTIATSLPITPDLLLTPRFVALAKDPTGAALRAMTDSDGTCDWTPRVPVRLYAATADRNVPYANAEHCLRDLHSANATLQNLGELDHTASGRVAIPQVLAWFQQQSPPV</sequence>
<proteinExistence type="predicted"/>
<feature type="signal peptide" evidence="1">
    <location>
        <begin position="1"/>
        <end position="21"/>
    </location>
</feature>